<keyword evidence="7" id="KW-1185">Reference proteome</keyword>
<evidence type="ECO:0000256" key="4">
    <source>
        <dbReference type="ARBA" id="ARBA00022840"/>
    </source>
</evidence>
<dbReference type="PROSITE" id="PS50893">
    <property type="entry name" value="ABC_TRANSPORTER_2"/>
    <property type="match status" value="1"/>
</dbReference>
<sequence>METPLLEVRHMHIRFPAMRKSFFERQRFVHAAEDISFALKRGRTLGIVGESGSGKTTVARGVMRMLKPASGEVLLDGIQVLALKKKDLLDFRRRVQFIFQDPYSSLNPRCRAGDIIREPMDLLQVGEKARRRERVFSLMEAVGLRAAQARLFPHQFSGGQRQRIAIARALACRPELLCCDEPVSALDVAVQAQILNLLKRLQRDFGLSYLFISHDLGVVQHICDDIVVLYMGQIVETGGADTLFAKPLHPYTQALIAAVPSANPLDEMPAAPAKAPCAAPSPIDPPPGCRYAPLCGRAAPICARVTPPLTEMTPRTKVACHLYASTGVSHEYV</sequence>
<dbReference type="AlphaFoldDB" id="A0A6L5XM72"/>
<dbReference type="InterPro" id="IPR050319">
    <property type="entry name" value="ABC_transp_ATP-bind"/>
</dbReference>
<dbReference type="InterPro" id="IPR017871">
    <property type="entry name" value="ABC_transporter-like_CS"/>
</dbReference>
<protein>
    <submittedName>
        <fullName evidence="6">ABC transporter ATP-binding protein</fullName>
    </submittedName>
</protein>
<dbReference type="Pfam" id="PF08352">
    <property type="entry name" value="oligo_HPY"/>
    <property type="match status" value="1"/>
</dbReference>
<keyword evidence="4 6" id="KW-0067">ATP-binding</keyword>
<evidence type="ECO:0000313" key="6">
    <source>
        <dbReference type="EMBL" id="MSS28374.1"/>
    </source>
</evidence>
<dbReference type="InterPro" id="IPR003439">
    <property type="entry name" value="ABC_transporter-like_ATP-bd"/>
</dbReference>
<name>A0A6L5XM72_9BACT</name>
<dbReference type="FunFam" id="3.40.50.300:FF:000016">
    <property type="entry name" value="Oligopeptide ABC transporter ATP-binding component"/>
    <property type="match status" value="1"/>
</dbReference>
<dbReference type="InterPro" id="IPR013563">
    <property type="entry name" value="Oligopep_ABC_C"/>
</dbReference>
<dbReference type="GO" id="GO:0016887">
    <property type="term" value="F:ATP hydrolysis activity"/>
    <property type="evidence" value="ECO:0007669"/>
    <property type="project" value="InterPro"/>
</dbReference>
<dbReference type="SUPFAM" id="SSF52540">
    <property type="entry name" value="P-loop containing nucleoside triphosphate hydrolases"/>
    <property type="match status" value="1"/>
</dbReference>
<comment type="caution">
    <text evidence="6">The sequence shown here is derived from an EMBL/GenBank/DDBJ whole genome shotgun (WGS) entry which is preliminary data.</text>
</comment>
<dbReference type="Proteomes" id="UP000477488">
    <property type="component" value="Unassembled WGS sequence"/>
</dbReference>
<dbReference type="NCBIfam" id="TIGR01727">
    <property type="entry name" value="oligo_HPY"/>
    <property type="match status" value="1"/>
</dbReference>
<evidence type="ECO:0000256" key="2">
    <source>
        <dbReference type="ARBA" id="ARBA00022448"/>
    </source>
</evidence>
<dbReference type="Pfam" id="PF00005">
    <property type="entry name" value="ABC_tran"/>
    <property type="match status" value="1"/>
</dbReference>
<keyword evidence="2" id="KW-0813">Transport</keyword>
<accession>A0A6L5XM72</accession>
<keyword evidence="3" id="KW-0547">Nucleotide-binding</keyword>
<dbReference type="GO" id="GO:0015833">
    <property type="term" value="P:peptide transport"/>
    <property type="evidence" value="ECO:0007669"/>
    <property type="project" value="InterPro"/>
</dbReference>
<dbReference type="PROSITE" id="PS00211">
    <property type="entry name" value="ABC_TRANSPORTER_1"/>
    <property type="match status" value="1"/>
</dbReference>
<dbReference type="InterPro" id="IPR027417">
    <property type="entry name" value="P-loop_NTPase"/>
</dbReference>
<evidence type="ECO:0000256" key="1">
    <source>
        <dbReference type="ARBA" id="ARBA00005417"/>
    </source>
</evidence>
<proteinExistence type="inferred from homology"/>
<dbReference type="SMART" id="SM00382">
    <property type="entry name" value="AAA"/>
    <property type="match status" value="1"/>
</dbReference>
<feature type="domain" description="ABC transporter" evidence="5">
    <location>
        <begin position="13"/>
        <end position="256"/>
    </location>
</feature>
<dbReference type="PANTHER" id="PTHR43776:SF7">
    <property type="entry name" value="D,D-DIPEPTIDE TRANSPORT ATP-BINDING PROTEIN DDPF-RELATED"/>
    <property type="match status" value="1"/>
</dbReference>
<evidence type="ECO:0000259" key="5">
    <source>
        <dbReference type="PROSITE" id="PS50893"/>
    </source>
</evidence>
<dbReference type="EMBL" id="VUMH01000010">
    <property type="protein sequence ID" value="MSS28374.1"/>
    <property type="molecule type" value="Genomic_DNA"/>
</dbReference>
<gene>
    <name evidence="6" type="ORF">FYJ44_10085</name>
</gene>
<dbReference type="PANTHER" id="PTHR43776">
    <property type="entry name" value="TRANSPORT ATP-BINDING PROTEIN"/>
    <property type="match status" value="1"/>
</dbReference>
<dbReference type="Gene3D" id="3.40.50.300">
    <property type="entry name" value="P-loop containing nucleotide triphosphate hydrolases"/>
    <property type="match status" value="1"/>
</dbReference>
<reference evidence="6 7" key="1">
    <citation type="submission" date="2019-09" db="EMBL/GenBank/DDBJ databases">
        <title>In-depth cultivation of the pig gut microbiome towards novel bacterial diversity and tailored functional studies.</title>
        <authorList>
            <person name="Wylensek D."/>
            <person name="Hitch T.C.A."/>
            <person name="Clavel T."/>
        </authorList>
    </citation>
    <scope>NUCLEOTIDE SEQUENCE [LARGE SCALE GENOMIC DNA]</scope>
    <source>
        <strain evidence="6 7">PG-178-WT-4</strain>
    </source>
</reference>
<dbReference type="GO" id="GO:0055085">
    <property type="term" value="P:transmembrane transport"/>
    <property type="evidence" value="ECO:0007669"/>
    <property type="project" value="UniProtKB-ARBA"/>
</dbReference>
<comment type="similarity">
    <text evidence="1">Belongs to the ABC transporter superfamily.</text>
</comment>
<dbReference type="RefSeq" id="WP_154511714.1">
    <property type="nucleotide sequence ID" value="NZ_VUMH01000010.1"/>
</dbReference>
<dbReference type="InterPro" id="IPR003593">
    <property type="entry name" value="AAA+_ATPase"/>
</dbReference>
<organism evidence="6 7">
    <name type="scientific">Desulfovibrio porci</name>
    <dbReference type="NCBI Taxonomy" id="2605782"/>
    <lineage>
        <taxon>Bacteria</taxon>
        <taxon>Pseudomonadati</taxon>
        <taxon>Thermodesulfobacteriota</taxon>
        <taxon>Desulfovibrionia</taxon>
        <taxon>Desulfovibrionales</taxon>
        <taxon>Desulfovibrionaceae</taxon>
        <taxon>Desulfovibrio</taxon>
    </lineage>
</organism>
<evidence type="ECO:0000256" key="3">
    <source>
        <dbReference type="ARBA" id="ARBA00022741"/>
    </source>
</evidence>
<dbReference type="GO" id="GO:0005524">
    <property type="term" value="F:ATP binding"/>
    <property type="evidence" value="ECO:0007669"/>
    <property type="project" value="UniProtKB-KW"/>
</dbReference>
<dbReference type="CDD" id="cd03257">
    <property type="entry name" value="ABC_NikE_OppD_transporters"/>
    <property type="match status" value="1"/>
</dbReference>
<evidence type="ECO:0000313" key="7">
    <source>
        <dbReference type="Proteomes" id="UP000477488"/>
    </source>
</evidence>